<proteinExistence type="predicted"/>
<sequence length="288" mass="33495">MKSFISDFTQDDKCWCNNKDFYEKSIRTAFGSFSIVDYEAYENFQNIGQINIPDGVIQVLEELTTLIGRNSYMKFGGIENSFNNLYYCMPILILIYFSSISKLRELDYINEEAKPYEIKNLVRFAPKQSVKSIILPSRTNLVQELPTHTTEQTKLLFPIIICEHEISSWYCNGTKINGIDETLRGYNTLAWNSNTVEEKLVIALFSHCYDLHIFTISSYYQLKAITLMIDFKCESGIHRCPLMHSEINNLPSRKILVQEMPTHTTEQSIITYEHVAEISSWINRKLRT</sequence>
<protein>
    <submittedName>
        <fullName evidence="1">Uncharacterized protein</fullName>
    </submittedName>
</protein>
<reference evidence="1 2" key="1">
    <citation type="submission" date="2018-08" db="EMBL/GenBank/DDBJ databases">
        <title>Genome and evolution of the arbuscular mycorrhizal fungus Diversispora epigaea (formerly Glomus versiforme) and its bacterial endosymbionts.</title>
        <authorList>
            <person name="Sun X."/>
            <person name="Fei Z."/>
            <person name="Harrison M."/>
        </authorList>
    </citation>
    <scope>NUCLEOTIDE SEQUENCE [LARGE SCALE GENOMIC DNA]</scope>
    <source>
        <strain evidence="1 2">IT104</strain>
    </source>
</reference>
<comment type="caution">
    <text evidence="1">The sequence shown here is derived from an EMBL/GenBank/DDBJ whole genome shotgun (WGS) entry which is preliminary data.</text>
</comment>
<gene>
    <name evidence="1" type="ORF">Glove_229g80</name>
</gene>
<dbReference type="AlphaFoldDB" id="A0A397IFX0"/>
<name>A0A397IFX0_9GLOM</name>
<evidence type="ECO:0000313" key="2">
    <source>
        <dbReference type="Proteomes" id="UP000266861"/>
    </source>
</evidence>
<keyword evidence="2" id="KW-1185">Reference proteome</keyword>
<organism evidence="1 2">
    <name type="scientific">Diversispora epigaea</name>
    <dbReference type="NCBI Taxonomy" id="1348612"/>
    <lineage>
        <taxon>Eukaryota</taxon>
        <taxon>Fungi</taxon>
        <taxon>Fungi incertae sedis</taxon>
        <taxon>Mucoromycota</taxon>
        <taxon>Glomeromycotina</taxon>
        <taxon>Glomeromycetes</taxon>
        <taxon>Diversisporales</taxon>
        <taxon>Diversisporaceae</taxon>
        <taxon>Diversispora</taxon>
    </lineage>
</organism>
<dbReference type="OrthoDB" id="25620at2759"/>
<dbReference type="EMBL" id="PQFF01000212">
    <property type="protein sequence ID" value="RHZ73752.1"/>
    <property type="molecule type" value="Genomic_DNA"/>
</dbReference>
<accession>A0A397IFX0</accession>
<dbReference type="Proteomes" id="UP000266861">
    <property type="component" value="Unassembled WGS sequence"/>
</dbReference>
<evidence type="ECO:0000313" key="1">
    <source>
        <dbReference type="EMBL" id="RHZ73752.1"/>
    </source>
</evidence>